<dbReference type="PANTHER" id="PTHR43075">
    <property type="entry name" value="FORMATE LYASE ACTIVATING ENZYME, PUTATIVE (AFU_ORTHOLOGUE AFUA_2G15630)-RELATED"/>
    <property type="match status" value="1"/>
</dbReference>
<dbReference type="InterPro" id="IPR058240">
    <property type="entry name" value="rSAM_sf"/>
</dbReference>
<protein>
    <recommendedName>
        <fullName evidence="5">Radical SAM core domain-containing protein</fullName>
    </recommendedName>
</protein>
<evidence type="ECO:0000313" key="6">
    <source>
        <dbReference type="EMBL" id="GAH82640.1"/>
    </source>
</evidence>
<dbReference type="SFLD" id="SFLDS00029">
    <property type="entry name" value="Radical_SAM"/>
    <property type="match status" value="1"/>
</dbReference>
<feature type="non-terminal residue" evidence="6">
    <location>
        <position position="1"/>
    </location>
</feature>
<keyword evidence="3" id="KW-0408">Iron</keyword>
<dbReference type="InterPro" id="IPR040085">
    <property type="entry name" value="MJ0674-like"/>
</dbReference>
<evidence type="ECO:0000256" key="4">
    <source>
        <dbReference type="ARBA" id="ARBA00023014"/>
    </source>
</evidence>
<dbReference type="EMBL" id="BARU01036938">
    <property type="protein sequence ID" value="GAH82640.1"/>
    <property type="molecule type" value="Genomic_DNA"/>
</dbReference>
<feature type="non-terminal residue" evidence="6">
    <location>
        <position position="250"/>
    </location>
</feature>
<dbReference type="GO" id="GO:0046872">
    <property type="term" value="F:metal ion binding"/>
    <property type="evidence" value="ECO:0007669"/>
    <property type="project" value="UniProtKB-KW"/>
</dbReference>
<keyword evidence="2" id="KW-0479">Metal-binding</keyword>
<evidence type="ECO:0000259" key="5">
    <source>
        <dbReference type="Pfam" id="PF04055"/>
    </source>
</evidence>
<reference evidence="6" key="1">
    <citation type="journal article" date="2014" name="Front. Microbiol.">
        <title>High frequency of phylogenetically diverse reductive dehalogenase-homologous genes in deep subseafloor sedimentary metagenomes.</title>
        <authorList>
            <person name="Kawai M."/>
            <person name="Futagami T."/>
            <person name="Toyoda A."/>
            <person name="Takaki Y."/>
            <person name="Nishi S."/>
            <person name="Hori S."/>
            <person name="Arai W."/>
            <person name="Tsubouchi T."/>
            <person name="Morono Y."/>
            <person name="Uchiyama I."/>
            <person name="Ito T."/>
            <person name="Fujiyama A."/>
            <person name="Inagaki F."/>
            <person name="Takami H."/>
        </authorList>
    </citation>
    <scope>NUCLEOTIDE SEQUENCE</scope>
    <source>
        <strain evidence="6">Expedition CK06-06</strain>
    </source>
</reference>
<keyword evidence="1" id="KW-0949">S-adenosyl-L-methionine</keyword>
<dbReference type="SUPFAM" id="SSF102114">
    <property type="entry name" value="Radical SAM enzymes"/>
    <property type="match status" value="1"/>
</dbReference>
<dbReference type="GO" id="GO:0051536">
    <property type="term" value="F:iron-sulfur cluster binding"/>
    <property type="evidence" value="ECO:0007669"/>
    <property type="project" value="UniProtKB-KW"/>
</dbReference>
<dbReference type="Gene3D" id="3.20.20.70">
    <property type="entry name" value="Aldolase class I"/>
    <property type="match status" value="1"/>
</dbReference>
<keyword evidence="4" id="KW-0411">Iron-sulfur</keyword>
<dbReference type="Pfam" id="PF04055">
    <property type="entry name" value="Radical_SAM"/>
    <property type="match status" value="1"/>
</dbReference>
<gene>
    <name evidence="6" type="ORF">S03H2_57609</name>
</gene>
<dbReference type="CDD" id="cd01335">
    <property type="entry name" value="Radical_SAM"/>
    <property type="match status" value="1"/>
</dbReference>
<name>X1JMF9_9ZZZZ</name>
<organism evidence="6">
    <name type="scientific">marine sediment metagenome</name>
    <dbReference type="NCBI Taxonomy" id="412755"/>
    <lineage>
        <taxon>unclassified sequences</taxon>
        <taxon>metagenomes</taxon>
        <taxon>ecological metagenomes</taxon>
    </lineage>
</organism>
<dbReference type="InterPro" id="IPR013785">
    <property type="entry name" value="Aldolase_TIM"/>
</dbReference>
<comment type="caution">
    <text evidence="6">The sequence shown here is derived from an EMBL/GenBank/DDBJ whole genome shotgun (WGS) entry which is preliminary data.</text>
</comment>
<evidence type="ECO:0000256" key="3">
    <source>
        <dbReference type="ARBA" id="ARBA00023004"/>
    </source>
</evidence>
<evidence type="ECO:0000256" key="1">
    <source>
        <dbReference type="ARBA" id="ARBA00022691"/>
    </source>
</evidence>
<dbReference type="AlphaFoldDB" id="X1JMF9"/>
<sequence>CEICPKKCHRDRLAGERGFCQLGSEPVISAYHPHFGEERVLVGNHGSGTIFFTSCNLSCVFCQNYEISQLRIGEEVSYERLAQMMIELQNLGCHNINLVSPTSHVPAIVKSLSIAREQGLKLPLVYNTNAYDSVKVLKLLDGIIDIYMPDTKYSSDVNALKYSNAPNYFAIMKKAMKEMHRQAGDLIINEEGIAVKGLLVRHLVLPNNLTGTKEIIEFFAKEISKNTFLNIMDQYYPHAKASQYPELSRR</sequence>
<evidence type="ECO:0000256" key="2">
    <source>
        <dbReference type="ARBA" id="ARBA00022723"/>
    </source>
</evidence>
<dbReference type="GO" id="GO:0003824">
    <property type="term" value="F:catalytic activity"/>
    <property type="evidence" value="ECO:0007669"/>
    <property type="project" value="InterPro"/>
</dbReference>
<dbReference type="PANTHER" id="PTHR43075:SF1">
    <property type="entry name" value="FORMATE LYASE ACTIVATING ENZYME, PUTATIVE (AFU_ORTHOLOGUE AFUA_2G15630)-RELATED"/>
    <property type="match status" value="1"/>
</dbReference>
<dbReference type="SFLD" id="SFLDG01099">
    <property type="entry name" value="Uncharacterised_Radical_SAM_Su"/>
    <property type="match status" value="1"/>
</dbReference>
<dbReference type="InterPro" id="IPR007197">
    <property type="entry name" value="rSAM"/>
</dbReference>
<proteinExistence type="predicted"/>
<accession>X1JMF9</accession>
<feature type="domain" description="Radical SAM core" evidence="5">
    <location>
        <begin position="50"/>
        <end position="181"/>
    </location>
</feature>